<name>A0A0A9STJ2_ARUDO</name>
<organism evidence="1">
    <name type="scientific">Arundo donax</name>
    <name type="common">Giant reed</name>
    <name type="synonym">Donax arundinaceus</name>
    <dbReference type="NCBI Taxonomy" id="35708"/>
    <lineage>
        <taxon>Eukaryota</taxon>
        <taxon>Viridiplantae</taxon>
        <taxon>Streptophyta</taxon>
        <taxon>Embryophyta</taxon>
        <taxon>Tracheophyta</taxon>
        <taxon>Spermatophyta</taxon>
        <taxon>Magnoliopsida</taxon>
        <taxon>Liliopsida</taxon>
        <taxon>Poales</taxon>
        <taxon>Poaceae</taxon>
        <taxon>PACMAD clade</taxon>
        <taxon>Arundinoideae</taxon>
        <taxon>Arundineae</taxon>
        <taxon>Arundo</taxon>
    </lineage>
</organism>
<dbReference type="AlphaFoldDB" id="A0A0A9STJ2"/>
<evidence type="ECO:0000313" key="1">
    <source>
        <dbReference type="EMBL" id="JAD58794.1"/>
    </source>
</evidence>
<protein>
    <submittedName>
        <fullName evidence="1">Uncharacterized protein</fullName>
    </submittedName>
</protein>
<proteinExistence type="predicted"/>
<dbReference type="EMBL" id="GBRH01239101">
    <property type="protein sequence ID" value="JAD58794.1"/>
    <property type="molecule type" value="Transcribed_RNA"/>
</dbReference>
<sequence>MTWPPSVQQIRCSDFVGSQENFTPSFFVYRSSCFKYQ</sequence>
<reference evidence="1" key="1">
    <citation type="submission" date="2014-09" db="EMBL/GenBank/DDBJ databases">
        <authorList>
            <person name="Magalhaes I.L.F."/>
            <person name="Oliveira U."/>
            <person name="Santos F.R."/>
            <person name="Vidigal T.H.D.A."/>
            <person name="Brescovit A.D."/>
            <person name="Santos A.J."/>
        </authorList>
    </citation>
    <scope>NUCLEOTIDE SEQUENCE</scope>
    <source>
        <tissue evidence="1">Shoot tissue taken approximately 20 cm above the soil surface</tissue>
    </source>
</reference>
<reference evidence="1" key="2">
    <citation type="journal article" date="2015" name="Data Brief">
        <title>Shoot transcriptome of the giant reed, Arundo donax.</title>
        <authorList>
            <person name="Barrero R.A."/>
            <person name="Guerrero F.D."/>
            <person name="Moolhuijzen P."/>
            <person name="Goolsby J.A."/>
            <person name="Tidwell J."/>
            <person name="Bellgard S.E."/>
            <person name="Bellgard M.I."/>
        </authorList>
    </citation>
    <scope>NUCLEOTIDE SEQUENCE</scope>
    <source>
        <tissue evidence="1">Shoot tissue taken approximately 20 cm above the soil surface</tissue>
    </source>
</reference>
<accession>A0A0A9STJ2</accession>